<reference evidence="2 3" key="1">
    <citation type="submission" date="2019-01" db="EMBL/GenBank/DDBJ databases">
        <title>Draft genome sequence of Lactobacillus paraplantarum OSY-TC318, a Producer of the novel lantibiotic Paraplantaracin TC318.</title>
        <authorList>
            <person name="Hussein W.E."/>
            <person name="Huang E."/>
            <person name="Yousef A.E."/>
        </authorList>
    </citation>
    <scope>NUCLEOTIDE SEQUENCE [LARGE SCALE GENOMIC DNA]</scope>
    <source>
        <strain evidence="2 3">OSY-TC318</strain>
    </source>
</reference>
<evidence type="ECO:0000313" key="3">
    <source>
        <dbReference type="Proteomes" id="UP000292648"/>
    </source>
</evidence>
<proteinExistence type="predicted"/>
<feature type="transmembrane region" description="Helical" evidence="1">
    <location>
        <begin position="824"/>
        <end position="845"/>
    </location>
</feature>
<feature type="transmembrane region" description="Helical" evidence="1">
    <location>
        <begin position="417"/>
        <end position="439"/>
    </location>
</feature>
<protein>
    <recommendedName>
        <fullName evidence="4">Integral membrane protein</fullName>
    </recommendedName>
</protein>
<gene>
    <name evidence="2" type="ORF">EUZ87_06140</name>
</gene>
<evidence type="ECO:0000313" key="2">
    <source>
        <dbReference type="EMBL" id="TBX44880.1"/>
    </source>
</evidence>
<organism evidence="2 3">
    <name type="scientific">Lactiplantibacillus paraplantarum</name>
    <dbReference type="NCBI Taxonomy" id="60520"/>
    <lineage>
        <taxon>Bacteria</taxon>
        <taxon>Bacillati</taxon>
        <taxon>Bacillota</taxon>
        <taxon>Bacilli</taxon>
        <taxon>Lactobacillales</taxon>
        <taxon>Lactobacillaceae</taxon>
        <taxon>Lactiplantibacillus</taxon>
    </lineage>
</organism>
<accession>A0A4Q9Y3R5</accession>
<evidence type="ECO:0000256" key="1">
    <source>
        <dbReference type="SAM" id="Phobius"/>
    </source>
</evidence>
<dbReference type="AlphaFoldDB" id="A0A4Q9Y3R5"/>
<name>A0A4Q9Y3R5_9LACO</name>
<comment type="caution">
    <text evidence="2">The sequence shown here is derived from an EMBL/GenBank/DDBJ whole genome shotgun (WGS) entry which is preliminary data.</text>
</comment>
<feature type="transmembrane region" description="Helical" evidence="1">
    <location>
        <begin position="185"/>
        <end position="212"/>
    </location>
</feature>
<feature type="transmembrane region" description="Helical" evidence="1">
    <location>
        <begin position="83"/>
        <end position="101"/>
    </location>
</feature>
<dbReference type="PANTHER" id="PTHR38454:SF1">
    <property type="entry name" value="INTEGRAL MEMBRANE PROTEIN"/>
    <property type="match status" value="1"/>
</dbReference>
<feature type="transmembrane region" description="Helical" evidence="1">
    <location>
        <begin position="394"/>
        <end position="411"/>
    </location>
</feature>
<keyword evidence="1" id="KW-0812">Transmembrane</keyword>
<feature type="transmembrane region" description="Helical" evidence="1">
    <location>
        <begin position="107"/>
        <end position="126"/>
    </location>
</feature>
<dbReference type="Proteomes" id="UP000292648">
    <property type="component" value="Unassembled WGS sequence"/>
</dbReference>
<feature type="transmembrane region" description="Helical" evidence="1">
    <location>
        <begin position="304"/>
        <end position="321"/>
    </location>
</feature>
<sequence>MWHNYQTRRWQVPALSGLISLVIIGFVFLIQGVTPFGNHNLLISDMGGQYLSFFTAYRHAILTHSFQLYSFSQSLGGNALPTIAYYLLSPFNILMVFFPAANLPTGLSLLIILKIGLIAVTMTWFLQDHFRTNYWSTAIFGVAFSLSGFVALNYFTIMWLDALIWLPLVIQGLDHLIRTGHSGRFFGWLWVSIVTNYYLGYMTCLFVIYYLIYQLFEHKQPQDSLWHMISVQLRLIRRVLVTMILSGLSTMFILIPTGLGMLTTAKTAVKLSNYWPVPQFGLEVFSQFGVGAANFATRLTHAPTVFSSTFILLLVLAFFVHPHITTAHKWHGFGLLLALFLSMDIRTLDTIWHMLQTPAGFPYRNAFFFSFVLIMMGFEAWLAGPRQIAPHWQWLLPTLVALALIIGWLSQRSAQHPLATLNLALSLIAVLLTASALFVTTKRWQALSLAGIVALELGTNSTLMMAKSPLGNQAKFVTAYRTEYRQMQAVNDPDGQLYRVENQNTLINQAYNYDSKYRNYNDPMLFNFHDITYYSSTFANQTRLMLKSLGLFSKNARRVSSEGLNPVTDLLLDVKYDVQLNAVGQSRTSHRSLNGLGFAVPTAFSQLKLRANSAIVNQERILQSLRPTQKTYFGNAVQLTDHVFHDPQASRYPYLHTIKLRMTRTGSLYYNDTLSQSKFTTMRVNGHLVPTKFNANGELVLRSLGYFDKGAIVTLTVKRAQPTLGPHVHLASLDQSQFDQVKQQLMSSRFTPTYHVSGIHTIVSGQVTNRSHQQWLYVAIPADNGWTATVNGTRVIPRTVIGGMLALPIRAGRNQIQLTYHVPGLLAGLLISLISVLSFCGLRIWQHRHPVTS</sequence>
<keyword evidence="1" id="KW-0472">Membrane</keyword>
<evidence type="ECO:0008006" key="4">
    <source>
        <dbReference type="Google" id="ProtNLM"/>
    </source>
</evidence>
<feature type="transmembrane region" description="Helical" evidence="1">
    <location>
        <begin position="12"/>
        <end position="30"/>
    </location>
</feature>
<dbReference type="PANTHER" id="PTHR38454">
    <property type="entry name" value="INTEGRAL MEMBRANE PROTEIN-RELATED"/>
    <property type="match status" value="1"/>
</dbReference>
<dbReference type="Pfam" id="PF09586">
    <property type="entry name" value="YfhO"/>
    <property type="match status" value="1"/>
</dbReference>
<feature type="transmembrane region" description="Helical" evidence="1">
    <location>
        <begin position="50"/>
        <end position="71"/>
    </location>
</feature>
<keyword evidence="1" id="KW-1133">Transmembrane helix</keyword>
<feature type="transmembrane region" description="Helical" evidence="1">
    <location>
        <begin position="235"/>
        <end position="255"/>
    </location>
</feature>
<feature type="transmembrane region" description="Helical" evidence="1">
    <location>
        <begin position="361"/>
        <end position="382"/>
    </location>
</feature>
<feature type="transmembrane region" description="Helical" evidence="1">
    <location>
        <begin position="138"/>
        <end position="165"/>
    </location>
</feature>
<dbReference type="EMBL" id="SEHH01000051">
    <property type="protein sequence ID" value="TBX44880.1"/>
    <property type="molecule type" value="Genomic_DNA"/>
</dbReference>
<dbReference type="InterPro" id="IPR018580">
    <property type="entry name" value="Uncharacterised_YfhO"/>
</dbReference>